<name>A0A552WS01_9MICO</name>
<protein>
    <recommendedName>
        <fullName evidence="1">DNA-binding phage zinc finger domain-containing protein</fullName>
    </recommendedName>
</protein>
<dbReference type="Pfam" id="PF24623">
    <property type="entry name" value="Phage_zn_bind_8"/>
    <property type="match status" value="1"/>
</dbReference>
<reference evidence="2 3" key="1">
    <citation type="submission" date="2019-07" db="EMBL/GenBank/DDBJ databases">
        <title>Georgenia wutianyii sp. nov. and Georgenia *** sp. nov. isolated from plateau pika (Ochotona curzoniae) in the Qinghai-Tibet plateau of China.</title>
        <authorList>
            <person name="Tian Z."/>
        </authorList>
    </citation>
    <scope>NUCLEOTIDE SEQUENCE [LARGE SCALE GENOMIC DNA]</scope>
    <source>
        <strain evidence="2 3">Z446</strain>
    </source>
</reference>
<gene>
    <name evidence="2" type="ORF">FJ693_08690</name>
</gene>
<comment type="caution">
    <text evidence="2">The sequence shown here is derived from an EMBL/GenBank/DDBJ whole genome shotgun (WGS) entry which is preliminary data.</text>
</comment>
<evidence type="ECO:0000313" key="2">
    <source>
        <dbReference type="EMBL" id="TRW45600.1"/>
    </source>
</evidence>
<keyword evidence="3" id="KW-1185">Reference proteome</keyword>
<dbReference type="EMBL" id="VJXR01000020">
    <property type="protein sequence ID" value="TRW45600.1"/>
    <property type="molecule type" value="Genomic_DNA"/>
</dbReference>
<dbReference type="Proteomes" id="UP000318693">
    <property type="component" value="Unassembled WGS sequence"/>
</dbReference>
<evidence type="ECO:0000259" key="1">
    <source>
        <dbReference type="Pfam" id="PF24623"/>
    </source>
</evidence>
<feature type="domain" description="DNA-binding phage zinc finger" evidence="1">
    <location>
        <begin position="158"/>
        <end position="229"/>
    </location>
</feature>
<dbReference type="AlphaFoldDB" id="A0A552WS01"/>
<dbReference type="RefSeq" id="WP_143418147.1">
    <property type="nucleotide sequence ID" value="NZ_VJXR01000020.1"/>
</dbReference>
<accession>A0A552WS01</accession>
<sequence>MTSPAGDPIRLADFTARLTAVRDELDQLIAALPDISPRLNMAPTSRRLSEAAAAITAEAAAMVEADDIITGDVPLDVYLPNTESIWYTRYLPSPRQVALLARTAGNASTITFREAMERNPYLTSTTVTVPDLPEPEPAAGEDEDHWYRAESTEAEWREAFDIARRRELHLLDVPLTRFYNTVYSLTCPYCQALPRQLCRTNGGYTSKAHEPHKDRQAAAAVILTEELRAETSATAP</sequence>
<proteinExistence type="predicted"/>
<dbReference type="InterPro" id="IPR056911">
    <property type="entry name" value="Phage_Znf_bind_put"/>
</dbReference>
<organism evidence="2 3">
    <name type="scientific">Georgenia yuyongxinii</name>
    <dbReference type="NCBI Taxonomy" id="2589797"/>
    <lineage>
        <taxon>Bacteria</taxon>
        <taxon>Bacillati</taxon>
        <taxon>Actinomycetota</taxon>
        <taxon>Actinomycetes</taxon>
        <taxon>Micrococcales</taxon>
        <taxon>Bogoriellaceae</taxon>
        <taxon>Georgenia</taxon>
    </lineage>
</organism>
<evidence type="ECO:0000313" key="3">
    <source>
        <dbReference type="Proteomes" id="UP000318693"/>
    </source>
</evidence>